<keyword evidence="14" id="KW-0670">Pyruvate</keyword>
<dbReference type="ExpressionAtlas" id="A0A3L6D8R4">
    <property type="expression patterns" value="baseline"/>
</dbReference>
<name>A0A3L6D8R4_MAIZE</name>
<dbReference type="EMBL" id="NCVQ01001175">
    <property type="protein sequence ID" value="PWZ04031.1"/>
    <property type="molecule type" value="Genomic_DNA"/>
</dbReference>
<keyword evidence="8" id="KW-0611">Plant defense</keyword>
<evidence type="ECO:0000256" key="8">
    <source>
        <dbReference type="ARBA" id="ARBA00022821"/>
    </source>
</evidence>
<evidence type="ECO:0000256" key="3">
    <source>
        <dbReference type="ARBA" id="ARBA00006574"/>
    </source>
</evidence>
<protein>
    <submittedName>
        <fullName evidence="14">Phosphoenolpyruvate carboxylase 1</fullName>
    </submittedName>
</protein>
<dbReference type="InterPro" id="IPR004326">
    <property type="entry name" value="Mlo"/>
</dbReference>
<keyword evidence="9" id="KW-1133">Transmembrane helix</keyword>
<accession>A0A3L6D8R4</accession>
<comment type="caution">
    <text evidence="14">The sequence shown here is derived from an EMBL/GenBank/DDBJ whole genome shotgun (WGS) entry which is preliminary data.</text>
</comment>
<evidence type="ECO:0000256" key="7">
    <source>
        <dbReference type="ARBA" id="ARBA00022692"/>
    </source>
</evidence>
<evidence type="ECO:0000256" key="9">
    <source>
        <dbReference type="ARBA" id="ARBA00022989"/>
    </source>
</evidence>
<evidence type="ECO:0000256" key="2">
    <source>
        <dbReference type="ARBA" id="ARBA00004141"/>
    </source>
</evidence>
<keyword evidence="6" id="KW-0021">Allosteric enzyme</keyword>
<dbReference type="InterPro" id="IPR015813">
    <property type="entry name" value="Pyrv/PenolPyrv_kinase-like_dom"/>
</dbReference>
<comment type="similarity">
    <text evidence="3">Belongs to the MLO family.</text>
</comment>
<feature type="active site" evidence="12">
    <location>
        <position position="213"/>
    </location>
</feature>
<keyword evidence="10" id="KW-0472">Membrane</keyword>
<dbReference type="GO" id="GO:0016020">
    <property type="term" value="C:membrane"/>
    <property type="evidence" value="ECO:0007669"/>
    <property type="project" value="UniProtKB-SubCell"/>
</dbReference>
<keyword evidence="5" id="KW-0602">Photosynthesis</keyword>
<dbReference type="InterPro" id="IPR018129">
    <property type="entry name" value="PEP_COase_Lys_AS"/>
</dbReference>
<dbReference type="AlphaFoldDB" id="A0A3L6D8R4"/>
<evidence type="ECO:0000256" key="1">
    <source>
        <dbReference type="ARBA" id="ARBA00003774"/>
    </source>
</evidence>
<feature type="signal peptide" evidence="13">
    <location>
        <begin position="1"/>
        <end position="21"/>
    </location>
</feature>
<feature type="chain" id="PRO_5018010277" evidence="13">
    <location>
        <begin position="22"/>
        <end position="294"/>
    </location>
</feature>
<reference evidence="14 15" key="1">
    <citation type="journal article" date="2018" name="Nat. Genet.">
        <title>Extensive intraspecific gene order and gene structural variations between Mo17 and other maize genomes.</title>
        <authorList>
            <person name="Sun S."/>
            <person name="Zhou Y."/>
            <person name="Chen J."/>
            <person name="Shi J."/>
            <person name="Zhao H."/>
            <person name="Zhao H."/>
            <person name="Song W."/>
            <person name="Zhang M."/>
            <person name="Cui Y."/>
            <person name="Dong X."/>
            <person name="Liu H."/>
            <person name="Ma X."/>
            <person name="Jiao Y."/>
            <person name="Wang B."/>
            <person name="Wei X."/>
            <person name="Stein J.C."/>
            <person name="Glaubitz J.C."/>
            <person name="Lu F."/>
            <person name="Yu G."/>
            <person name="Liang C."/>
            <person name="Fengler K."/>
            <person name="Li B."/>
            <person name="Rafalski A."/>
            <person name="Schnable P.S."/>
            <person name="Ware D.H."/>
            <person name="Buckler E.S."/>
            <person name="Lai J."/>
        </authorList>
    </citation>
    <scope>NUCLEOTIDE SEQUENCE [LARGE SCALE GENOMIC DNA]</scope>
    <source>
        <strain evidence="15">cv. Missouri 17</strain>
        <tissue evidence="14">Seedling</tissue>
    </source>
</reference>
<dbReference type="Proteomes" id="UP000251960">
    <property type="component" value="Unassembled WGS sequence"/>
</dbReference>
<evidence type="ECO:0000256" key="6">
    <source>
        <dbReference type="ARBA" id="ARBA00022533"/>
    </source>
</evidence>
<evidence type="ECO:0000256" key="13">
    <source>
        <dbReference type="SAM" id="SignalP"/>
    </source>
</evidence>
<evidence type="ECO:0000256" key="4">
    <source>
        <dbReference type="ARBA" id="ARBA00011881"/>
    </source>
</evidence>
<evidence type="ECO:0000313" key="14">
    <source>
        <dbReference type="EMBL" id="PWZ04031.1"/>
    </source>
</evidence>
<evidence type="ECO:0000256" key="11">
    <source>
        <dbReference type="ARBA" id="ARBA00023265"/>
    </source>
</evidence>
<dbReference type="SUPFAM" id="SSF51621">
    <property type="entry name" value="Phosphoenolpyruvate/pyruvate domain"/>
    <property type="match status" value="1"/>
</dbReference>
<dbReference type="GO" id="GO:0006099">
    <property type="term" value="P:tricarboxylic acid cycle"/>
    <property type="evidence" value="ECO:0007669"/>
    <property type="project" value="InterPro"/>
</dbReference>
<evidence type="ECO:0000256" key="12">
    <source>
        <dbReference type="PROSITE-ProRule" id="PRU10111"/>
    </source>
</evidence>
<dbReference type="Pfam" id="PF00311">
    <property type="entry name" value="PEPcase"/>
    <property type="match status" value="1"/>
</dbReference>
<gene>
    <name evidence="14" type="primary">PEP1_2</name>
    <name evidence="14" type="ORF">Zm00014a_013268</name>
</gene>
<dbReference type="GO" id="GO:0008964">
    <property type="term" value="F:phosphoenolpyruvate carboxylase activity"/>
    <property type="evidence" value="ECO:0007669"/>
    <property type="project" value="InterPro"/>
</dbReference>
<dbReference type="PANTHER" id="PTHR31942:SF9">
    <property type="entry name" value="MLO-LIKE PROTEIN 4"/>
    <property type="match status" value="1"/>
</dbReference>
<comment type="subunit">
    <text evidence="4">Homotetramer.</text>
</comment>
<comment type="subcellular location">
    <subcellularLocation>
        <location evidence="2">Membrane</location>
        <topology evidence="2">Multi-pass membrane protein</topology>
    </subcellularLocation>
</comment>
<evidence type="ECO:0000313" key="15">
    <source>
        <dbReference type="Proteomes" id="UP000251960"/>
    </source>
</evidence>
<proteinExistence type="inferred from homology"/>
<dbReference type="GO" id="GO:0006952">
    <property type="term" value="P:defense response"/>
    <property type="evidence" value="ECO:0007669"/>
    <property type="project" value="UniProtKB-KW"/>
</dbReference>
<dbReference type="GO" id="GO:0015979">
    <property type="term" value="P:photosynthesis"/>
    <property type="evidence" value="ECO:0007669"/>
    <property type="project" value="UniProtKB-KW"/>
</dbReference>
<keyword evidence="13" id="KW-0732">Signal</keyword>
<evidence type="ECO:0000256" key="10">
    <source>
        <dbReference type="ARBA" id="ARBA00023136"/>
    </source>
</evidence>
<sequence length="294" mass="34450">MVYIFLLLVQIYSWRKWETLAGPIAAEELKARRTKVMRRQSTFVFNNASHPWSKNKKLIWMLCFLRQFKGSIIRSDYLALRLGFVTYHKLPHSYDFHEYMVQSMEDDYNGTIGIRFLDSNNEAFKYTGLEIVSHEIQYGGCVEETGPAGEVQITHRRRNSKLKKGGFADEGSATTESDIEETLKRLVSEVGKSLEEVFEALKNQTVDLVFTAHPTQSARRSLLQKNARIRNCLTQLNARTSLTMTSRSSMRLCREWYVHITFYTKECKNFIKRHSFFDRDRIEHIICVIFGCRW</sequence>
<evidence type="ECO:0000256" key="5">
    <source>
        <dbReference type="ARBA" id="ARBA00022531"/>
    </source>
</evidence>
<dbReference type="PANTHER" id="PTHR31942">
    <property type="entry name" value="MLO-LIKE PROTEIN 1"/>
    <property type="match status" value="1"/>
</dbReference>
<dbReference type="InterPro" id="IPR021135">
    <property type="entry name" value="PEP_COase"/>
</dbReference>
<keyword evidence="11" id="KW-0568">Pathogenesis-related protein</keyword>
<organism evidence="14 15">
    <name type="scientific">Zea mays</name>
    <name type="common">Maize</name>
    <dbReference type="NCBI Taxonomy" id="4577"/>
    <lineage>
        <taxon>Eukaryota</taxon>
        <taxon>Viridiplantae</taxon>
        <taxon>Streptophyta</taxon>
        <taxon>Embryophyta</taxon>
        <taxon>Tracheophyta</taxon>
        <taxon>Spermatophyta</taxon>
        <taxon>Magnoliopsida</taxon>
        <taxon>Liliopsida</taxon>
        <taxon>Poales</taxon>
        <taxon>Poaceae</taxon>
        <taxon>PACMAD clade</taxon>
        <taxon>Panicoideae</taxon>
        <taxon>Andropogonodae</taxon>
        <taxon>Andropogoneae</taxon>
        <taxon>Tripsacinae</taxon>
        <taxon>Zea</taxon>
    </lineage>
</organism>
<keyword evidence="7" id="KW-0812">Transmembrane</keyword>
<dbReference type="Pfam" id="PF03094">
    <property type="entry name" value="Mlo"/>
    <property type="match status" value="1"/>
</dbReference>
<comment type="function">
    <text evidence="1">Through the carboxylation of phosphoenolpyruvate (PEP) it forms oxaloacetate, a four-carbon dicarboxylic acid source for the tricarboxylic acid cycle.</text>
</comment>
<dbReference type="GO" id="GO:0015977">
    <property type="term" value="P:carbon fixation"/>
    <property type="evidence" value="ECO:0007669"/>
    <property type="project" value="InterPro"/>
</dbReference>
<dbReference type="PROSITE" id="PS00781">
    <property type="entry name" value="PEPCASE_1"/>
    <property type="match status" value="1"/>
</dbReference>